<dbReference type="InterPro" id="IPR016040">
    <property type="entry name" value="NAD(P)-bd_dom"/>
</dbReference>
<dbReference type="AlphaFoldDB" id="A0A3N0EWW1"/>
<accession>A0A3N0EWW1</accession>
<evidence type="ECO:0000313" key="3">
    <source>
        <dbReference type="Proteomes" id="UP000267469"/>
    </source>
</evidence>
<dbReference type="Pfam" id="PF13460">
    <property type="entry name" value="NAD_binding_10"/>
    <property type="match status" value="1"/>
</dbReference>
<gene>
    <name evidence="2" type="ORF">ED312_03610</name>
</gene>
<reference evidence="2 3" key="1">
    <citation type="submission" date="2018-10" db="EMBL/GenBank/DDBJ databases">
        <title>Sinomicrobium pectinilyticum sp. nov., a pectinase-producing bacterium isolated from alkaline and saline soil, and emended description of the genus Sinomicrobium.</title>
        <authorList>
            <person name="Cheng B."/>
            <person name="Li C."/>
            <person name="Lai Q."/>
            <person name="Du M."/>
            <person name="Shao Z."/>
            <person name="Xu P."/>
            <person name="Yang C."/>
        </authorList>
    </citation>
    <scope>NUCLEOTIDE SEQUENCE [LARGE SCALE GENOMIC DNA]</scope>
    <source>
        <strain evidence="2 3">5DNS001</strain>
    </source>
</reference>
<dbReference type="InterPro" id="IPR036291">
    <property type="entry name" value="NAD(P)-bd_dom_sf"/>
</dbReference>
<dbReference type="OrthoDB" id="9803892at2"/>
<dbReference type="Gene3D" id="3.40.50.720">
    <property type="entry name" value="NAD(P)-binding Rossmann-like Domain"/>
    <property type="match status" value="1"/>
</dbReference>
<name>A0A3N0EWW1_SINP1</name>
<proteinExistence type="predicted"/>
<organism evidence="2 3">
    <name type="scientific">Sinomicrobium pectinilyticum</name>
    <dbReference type="NCBI Taxonomy" id="1084421"/>
    <lineage>
        <taxon>Bacteria</taxon>
        <taxon>Pseudomonadati</taxon>
        <taxon>Bacteroidota</taxon>
        <taxon>Flavobacteriia</taxon>
        <taxon>Flavobacteriales</taxon>
        <taxon>Flavobacteriaceae</taxon>
        <taxon>Sinomicrobium</taxon>
    </lineage>
</organism>
<comment type="caution">
    <text evidence="2">The sequence shown here is derived from an EMBL/GenBank/DDBJ whole genome shotgun (WGS) entry which is preliminary data.</text>
</comment>
<dbReference type="CDD" id="cd05243">
    <property type="entry name" value="SDR_a5"/>
    <property type="match status" value="1"/>
</dbReference>
<sequence>MKHVLIIGANGKIGRILSRKLKDSPDFYPVAFIRNPEQKAFFDEEGIKNRVGSIEGGTDEIAKVMHDIDAIVFTAGSGAGTGHDKTLTVDLDGAVKTMEAAKKTHVKRFVMVSALNADKREYWGASGIEPYYVAKHYADFVLKTTGLDYTILRPGMLLDSAGNGKINVSYPEKEEGVPREDVAEVIAEVLKQDSTIGKTIEFNQGKTPVGKALTQV</sequence>
<dbReference type="EMBL" id="RJTM01000017">
    <property type="protein sequence ID" value="RNL92331.1"/>
    <property type="molecule type" value="Genomic_DNA"/>
</dbReference>
<feature type="domain" description="NAD(P)-binding" evidence="1">
    <location>
        <begin position="8"/>
        <end position="192"/>
    </location>
</feature>
<keyword evidence="3" id="KW-1185">Reference proteome</keyword>
<dbReference type="PANTHER" id="PTHR15020:SF50">
    <property type="entry name" value="UPF0659 PROTEIN YMR090W"/>
    <property type="match status" value="1"/>
</dbReference>
<evidence type="ECO:0000313" key="2">
    <source>
        <dbReference type="EMBL" id="RNL92331.1"/>
    </source>
</evidence>
<protein>
    <submittedName>
        <fullName evidence="2">SDR family oxidoreductase</fullName>
    </submittedName>
</protein>
<dbReference type="SUPFAM" id="SSF51735">
    <property type="entry name" value="NAD(P)-binding Rossmann-fold domains"/>
    <property type="match status" value="1"/>
</dbReference>
<dbReference type="PANTHER" id="PTHR15020">
    <property type="entry name" value="FLAVIN REDUCTASE-RELATED"/>
    <property type="match status" value="1"/>
</dbReference>
<dbReference type="RefSeq" id="WP_123214647.1">
    <property type="nucleotide sequence ID" value="NZ_RJTM01000017.1"/>
</dbReference>
<evidence type="ECO:0000259" key="1">
    <source>
        <dbReference type="Pfam" id="PF13460"/>
    </source>
</evidence>
<dbReference type="Proteomes" id="UP000267469">
    <property type="component" value="Unassembled WGS sequence"/>
</dbReference>